<organism evidence="1 2">
    <name type="scientific">Achlya hypogyna</name>
    <name type="common">Oomycete</name>
    <name type="synonym">Protoachlya hypogyna</name>
    <dbReference type="NCBI Taxonomy" id="1202772"/>
    <lineage>
        <taxon>Eukaryota</taxon>
        <taxon>Sar</taxon>
        <taxon>Stramenopiles</taxon>
        <taxon>Oomycota</taxon>
        <taxon>Saprolegniomycetes</taxon>
        <taxon>Saprolegniales</taxon>
        <taxon>Achlyaceae</taxon>
        <taxon>Achlya</taxon>
    </lineage>
</organism>
<sequence>MQRKRKRNVHELQFLRTMQAKLEAEAVRLEARATGGDDGWEAVARRQAAASHEAQQENARLRRAVEGQLQLARALESLLTQPLTLAQPLEEMLTDVPLPVHVVARAARMHTLLDGAFDRLESAFVQRGIVDRTDMSFANVEVTEAPGAVVQLMSTRVATVPMAVASVADRVWTALTTDSVTGGVAIKRLETVDGDTIYYHFEVDHEGLSLLRCNYGLKRYVLPGTTSFVIRSMGFDPLHPPSPCAWFSDDVVLIRLCPSSDGGTIFKKVLTLRVPYSDDREAVDDSQYFTMSEMLLESFARTNHFMEELLGYNTSQH</sequence>
<dbReference type="AlphaFoldDB" id="A0A1V9YM59"/>
<reference evidence="1 2" key="1">
    <citation type="journal article" date="2014" name="Genome Biol. Evol.">
        <title>The secreted proteins of Achlya hypogyna and Thraustotheca clavata identify the ancestral oomycete secretome and reveal gene acquisitions by horizontal gene transfer.</title>
        <authorList>
            <person name="Misner I."/>
            <person name="Blouin N."/>
            <person name="Leonard G."/>
            <person name="Richards T.A."/>
            <person name="Lane C.E."/>
        </authorList>
    </citation>
    <scope>NUCLEOTIDE SEQUENCE [LARGE SCALE GENOMIC DNA]</scope>
    <source>
        <strain evidence="1 2">ATCC 48635</strain>
    </source>
</reference>
<name>A0A1V9YM59_ACHHY</name>
<protein>
    <recommendedName>
        <fullName evidence="3">START domain-containing protein</fullName>
    </recommendedName>
</protein>
<accession>A0A1V9YM59</accession>
<evidence type="ECO:0000313" key="1">
    <source>
        <dbReference type="EMBL" id="OQR86777.1"/>
    </source>
</evidence>
<dbReference type="EMBL" id="JNBR01001483">
    <property type="protein sequence ID" value="OQR86777.1"/>
    <property type="molecule type" value="Genomic_DNA"/>
</dbReference>
<evidence type="ECO:0000313" key="2">
    <source>
        <dbReference type="Proteomes" id="UP000243579"/>
    </source>
</evidence>
<dbReference type="Proteomes" id="UP000243579">
    <property type="component" value="Unassembled WGS sequence"/>
</dbReference>
<evidence type="ECO:0008006" key="3">
    <source>
        <dbReference type="Google" id="ProtNLM"/>
    </source>
</evidence>
<dbReference type="OrthoDB" id="71721at2759"/>
<comment type="caution">
    <text evidence="1">The sequence shown here is derived from an EMBL/GenBank/DDBJ whole genome shotgun (WGS) entry which is preliminary data.</text>
</comment>
<gene>
    <name evidence="1" type="ORF">ACHHYP_09940</name>
</gene>
<proteinExistence type="predicted"/>
<keyword evidence="2" id="KW-1185">Reference proteome</keyword>